<dbReference type="Pfam" id="PF13445">
    <property type="entry name" value="zf-RING_UBOX"/>
    <property type="match status" value="1"/>
</dbReference>
<dbReference type="GO" id="GO:0061630">
    <property type="term" value="F:ubiquitin protein ligase activity"/>
    <property type="evidence" value="ECO:0007669"/>
    <property type="project" value="InterPro"/>
</dbReference>
<dbReference type="OrthoDB" id="116827at2759"/>
<gene>
    <name evidence="7" type="ORF">LLEC1_00315</name>
</gene>
<name>A0A179IF70_CORDF</name>
<dbReference type="PANTHER" id="PTHR13063">
    <property type="entry name" value="ENOS INTERACTING PROTEIN"/>
    <property type="match status" value="1"/>
</dbReference>
<dbReference type="InterPro" id="IPR017907">
    <property type="entry name" value="Znf_RING_CS"/>
</dbReference>
<dbReference type="GO" id="GO:0005634">
    <property type="term" value="C:nucleus"/>
    <property type="evidence" value="ECO:0007669"/>
    <property type="project" value="UniProtKB-SubCell"/>
</dbReference>
<dbReference type="PROSITE" id="PS00518">
    <property type="entry name" value="ZF_RING_1"/>
    <property type="match status" value="1"/>
</dbReference>
<evidence type="ECO:0000259" key="6">
    <source>
        <dbReference type="PROSITE" id="PS50089"/>
    </source>
</evidence>
<evidence type="ECO:0000256" key="2">
    <source>
        <dbReference type="ARBA" id="ARBA00022771"/>
    </source>
</evidence>
<comment type="similarity">
    <text evidence="4">Belongs to the NOSIP family.</text>
</comment>
<dbReference type="SUPFAM" id="SSF57850">
    <property type="entry name" value="RING/U-box"/>
    <property type="match status" value="2"/>
</dbReference>
<keyword evidence="3" id="KW-0862">Zinc</keyword>
<evidence type="ECO:0000256" key="4">
    <source>
        <dbReference type="PIRNR" id="PIRNR023577"/>
    </source>
</evidence>
<dbReference type="AlphaFoldDB" id="A0A179IF70"/>
<evidence type="ECO:0000256" key="5">
    <source>
        <dbReference type="PROSITE-ProRule" id="PRU00175"/>
    </source>
</evidence>
<dbReference type="PIRSF" id="PIRSF023577">
    <property type="entry name" value="ENOS_interacting"/>
    <property type="match status" value="1"/>
</dbReference>
<dbReference type="Gene3D" id="3.30.40.10">
    <property type="entry name" value="Zinc/RING finger domain, C3HC4 (zinc finger)"/>
    <property type="match status" value="2"/>
</dbReference>
<dbReference type="InterPro" id="IPR016818">
    <property type="entry name" value="NOSIP"/>
</dbReference>
<accession>A0A179IF70</accession>
<dbReference type="InterPro" id="IPR027370">
    <property type="entry name" value="Znf-RING_euk"/>
</dbReference>
<organism evidence="7 8">
    <name type="scientific">Cordyceps confragosa</name>
    <name type="common">Lecanicillium lecanii</name>
    <dbReference type="NCBI Taxonomy" id="2714763"/>
    <lineage>
        <taxon>Eukaryota</taxon>
        <taxon>Fungi</taxon>
        <taxon>Dikarya</taxon>
        <taxon>Ascomycota</taxon>
        <taxon>Pezizomycotina</taxon>
        <taxon>Sordariomycetes</taxon>
        <taxon>Hypocreomycetidae</taxon>
        <taxon>Hypocreales</taxon>
        <taxon>Cordycipitaceae</taxon>
        <taxon>Akanthomyces</taxon>
    </lineage>
</organism>
<keyword evidence="1" id="KW-0479">Metal-binding</keyword>
<feature type="domain" description="RING-type" evidence="6">
    <location>
        <begin position="262"/>
        <end position="324"/>
    </location>
</feature>
<protein>
    <recommendedName>
        <fullName evidence="6">RING-type domain-containing protein</fullName>
    </recommendedName>
</protein>
<dbReference type="OMA" id="PCVTKFM"/>
<evidence type="ECO:0000313" key="7">
    <source>
        <dbReference type="EMBL" id="OAR00349.1"/>
    </source>
</evidence>
<dbReference type="PANTHER" id="PTHR13063:SF10">
    <property type="entry name" value="NITRIC OXIDE SYNTHASE-INTERACTING PROTEIN"/>
    <property type="match status" value="1"/>
</dbReference>
<keyword evidence="8" id="KW-1185">Reference proteome</keyword>
<dbReference type="InterPro" id="IPR013083">
    <property type="entry name" value="Znf_RING/FYVE/PHD"/>
</dbReference>
<dbReference type="GO" id="GO:0008270">
    <property type="term" value="F:zinc ion binding"/>
    <property type="evidence" value="ECO:0007669"/>
    <property type="project" value="UniProtKB-KW"/>
</dbReference>
<comment type="caution">
    <text evidence="7">The sequence shown here is derived from an EMBL/GenBank/DDBJ whole genome shotgun (WGS) entry which is preliminary data.</text>
</comment>
<evidence type="ECO:0000256" key="1">
    <source>
        <dbReference type="ARBA" id="ARBA00022723"/>
    </source>
</evidence>
<comment type="subcellular location">
    <subcellularLocation>
        <location evidence="4">Nucleus</location>
    </subcellularLocation>
</comment>
<reference evidence="7 8" key="1">
    <citation type="submission" date="2016-03" db="EMBL/GenBank/DDBJ databases">
        <title>Fine-scale spatial genetic structure of a fungal parasite of coffee scale insects.</title>
        <authorList>
            <person name="Jackson D."/>
            <person name="Zemenick K.A."/>
            <person name="Malloure B."/>
            <person name="Quandt C.A."/>
            <person name="James T.Y."/>
        </authorList>
    </citation>
    <scope>NUCLEOTIDE SEQUENCE [LARGE SCALE GENOMIC DNA]</scope>
    <source>
        <strain evidence="7 8">UM487</strain>
    </source>
</reference>
<evidence type="ECO:0000313" key="8">
    <source>
        <dbReference type="Proteomes" id="UP000243081"/>
    </source>
</evidence>
<proteinExistence type="inferred from homology"/>
<sequence>MSHSKRNTTRPVFTSHERSLAKANWASKSARLHRDSFLPFGSCSLCLELARDPVSCYRGDVFCRECALANMLAQKRDMKRADKARRQAELETARTRAVHDDENQRRAVRDFELTQAGFAANGTTAAAAAAAAKPDETSAAIRSDAPQITDKKRKFELDADELQRIAQQDRTRARRAIEDEKTNIPKFQASKSSLPSFWTPSLTPDATKDAKLLEASKKLKPVAVCPASASDNPHELTLPSLITINFDVQPASAPSSADTRICPSCRKTLTNASSPAMAVACGHVLCLSCIKQFVAPPPARTTTTTTTTKERQDDAPSAACFVCDTPLADVGRSPNLPTGMIALKSEGTGFSARGGNTVERTNVAFQC</sequence>
<evidence type="ECO:0000256" key="3">
    <source>
        <dbReference type="ARBA" id="ARBA00022833"/>
    </source>
</evidence>
<dbReference type="Proteomes" id="UP000243081">
    <property type="component" value="Unassembled WGS sequence"/>
</dbReference>
<dbReference type="InterPro" id="IPR001841">
    <property type="entry name" value="Znf_RING"/>
</dbReference>
<keyword evidence="2 5" id="KW-0863">Zinc-finger</keyword>
<keyword evidence="4" id="KW-0539">Nucleus</keyword>
<dbReference type="PROSITE" id="PS50089">
    <property type="entry name" value="ZF_RING_2"/>
    <property type="match status" value="1"/>
</dbReference>
<dbReference type="EMBL" id="LUKN01001745">
    <property type="protein sequence ID" value="OAR00349.1"/>
    <property type="molecule type" value="Genomic_DNA"/>
</dbReference>